<dbReference type="Pfam" id="PF16233">
    <property type="entry name" value="DUF4893"/>
    <property type="match status" value="1"/>
</dbReference>
<dbReference type="InterPro" id="IPR032609">
    <property type="entry name" value="DUF4893"/>
</dbReference>
<accession>A0ABX7SLR1</accession>
<evidence type="ECO:0000313" key="3">
    <source>
        <dbReference type="Proteomes" id="UP000663942"/>
    </source>
</evidence>
<protein>
    <submittedName>
        <fullName evidence="2">DUF4893 domain-containing protein</fullName>
    </submittedName>
</protein>
<keyword evidence="3" id="KW-1185">Reference proteome</keyword>
<name>A0ABX7SLR1_9CAUL</name>
<evidence type="ECO:0000256" key="1">
    <source>
        <dbReference type="SAM" id="SignalP"/>
    </source>
</evidence>
<dbReference type="PROSITE" id="PS51257">
    <property type="entry name" value="PROKAR_LIPOPROTEIN"/>
    <property type="match status" value="1"/>
</dbReference>
<organism evidence="2 3">
    <name type="scientific">Brevundimonas pondensis</name>
    <dbReference type="NCBI Taxonomy" id="2774189"/>
    <lineage>
        <taxon>Bacteria</taxon>
        <taxon>Pseudomonadati</taxon>
        <taxon>Pseudomonadota</taxon>
        <taxon>Alphaproteobacteria</taxon>
        <taxon>Caulobacterales</taxon>
        <taxon>Caulobacteraceae</taxon>
        <taxon>Brevundimonas</taxon>
    </lineage>
</organism>
<reference evidence="2 3" key="1">
    <citation type="submission" date="2020-09" db="EMBL/GenBank/DDBJ databases">
        <title>Brevundimonas sp. LVF1 isolated from an oligotrophic pond in Goettingen, Germany.</title>
        <authorList>
            <person name="Friedrich I."/>
            <person name="Klassen A."/>
            <person name="Neubauer H."/>
            <person name="Schneider D."/>
            <person name="Hertel R."/>
            <person name="Daniel R."/>
        </authorList>
    </citation>
    <scope>NUCLEOTIDE SEQUENCE [LARGE SCALE GENOMIC DNA]</scope>
    <source>
        <strain evidence="2 3">LVF1</strain>
    </source>
</reference>
<dbReference type="RefSeq" id="WP_207823639.1">
    <property type="nucleotide sequence ID" value="NZ_CP062006.1"/>
</dbReference>
<evidence type="ECO:0000313" key="2">
    <source>
        <dbReference type="EMBL" id="QTC87378.1"/>
    </source>
</evidence>
<gene>
    <name evidence="2" type="ORF">IFE19_14990</name>
</gene>
<dbReference type="EMBL" id="CP062006">
    <property type="protein sequence ID" value="QTC87378.1"/>
    <property type="molecule type" value="Genomic_DNA"/>
</dbReference>
<feature type="chain" id="PRO_5045502046" evidence="1">
    <location>
        <begin position="24"/>
        <end position="231"/>
    </location>
</feature>
<dbReference type="Proteomes" id="UP000663942">
    <property type="component" value="Chromosome"/>
</dbReference>
<proteinExistence type="predicted"/>
<sequence length="231" mass="24808">MSRSSAVSRIRSGLNFLLVPSMAATLAACASTPPPPPPPGTPGATGGAVLSDWRALVSAADRDRYQRRDAAWTLALQQAKRQPGSGDLTSLGELIEPGAARPSVAPPAGNYRCRTVKLGSQGGEQGLGYVVYGWFACRIEQTSDGLKFTKLTGSQRPGGLFYPENDRQMVFLGSMALASEPVIRAYGQRPERDMVGAVERIGERRWRLVIPWPMNESNLDLIELVPASGRG</sequence>
<feature type="signal peptide" evidence="1">
    <location>
        <begin position="1"/>
        <end position="23"/>
    </location>
</feature>
<keyword evidence="1" id="KW-0732">Signal</keyword>